<keyword evidence="2" id="KW-1185">Reference proteome</keyword>
<comment type="caution">
    <text evidence="1">The sequence shown here is derived from an EMBL/GenBank/DDBJ whole genome shotgun (WGS) entry which is preliminary data.</text>
</comment>
<proteinExistence type="predicted"/>
<dbReference type="EMBL" id="BPLR01019135">
    <property type="protein sequence ID" value="GIZ04783.1"/>
    <property type="molecule type" value="Genomic_DNA"/>
</dbReference>
<dbReference type="AlphaFoldDB" id="A0AAV4YBU5"/>
<sequence length="130" mass="14239">MPRRPMLLRQHSSVALSDNVCSAANGQQGSGAETHQSPIPRLCRGGLVKNWLNWLNLWFGKSVSTSNDVCIDSFLRSPLGMCFSPPVQEGKSSWSIFLQAGLPHNLRPFPLGSGRGFSRYNAHYVVSPNG</sequence>
<protein>
    <submittedName>
        <fullName evidence="1">Uncharacterized protein</fullName>
    </submittedName>
</protein>
<name>A0AAV4YBU5_CAEEX</name>
<evidence type="ECO:0000313" key="1">
    <source>
        <dbReference type="EMBL" id="GIZ04783.1"/>
    </source>
</evidence>
<dbReference type="Proteomes" id="UP001054945">
    <property type="component" value="Unassembled WGS sequence"/>
</dbReference>
<reference evidence="1 2" key="1">
    <citation type="submission" date="2021-06" db="EMBL/GenBank/DDBJ databases">
        <title>Caerostris extrusa draft genome.</title>
        <authorList>
            <person name="Kono N."/>
            <person name="Arakawa K."/>
        </authorList>
    </citation>
    <scope>NUCLEOTIDE SEQUENCE [LARGE SCALE GENOMIC DNA]</scope>
</reference>
<accession>A0AAV4YBU5</accession>
<gene>
    <name evidence="1" type="ORF">CEXT_696341</name>
</gene>
<evidence type="ECO:0000313" key="2">
    <source>
        <dbReference type="Proteomes" id="UP001054945"/>
    </source>
</evidence>
<organism evidence="1 2">
    <name type="scientific">Caerostris extrusa</name>
    <name type="common">Bark spider</name>
    <name type="synonym">Caerostris bankana</name>
    <dbReference type="NCBI Taxonomy" id="172846"/>
    <lineage>
        <taxon>Eukaryota</taxon>
        <taxon>Metazoa</taxon>
        <taxon>Ecdysozoa</taxon>
        <taxon>Arthropoda</taxon>
        <taxon>Chelicerata</taxon>
        <taxon>Arachnida</taxon>
        <taxon>Araneae</taxon>
        <taxon>Araneomorphae</taxon>
        <taxon>Entelegynae</taxon>
        <taxon>Araneoidea</taxon>
        <taxon>Araneidae</taxon>
        <taxon>Caerostris</taxon>
    </lineage>
</organism>